<feature type="transmembrane region" description="Helical" evidence="1">
    <location>
        <begin position="7"/>
        <end position="28"/>
    </location>
</feature>
<keyword evidence="1" id="KW-0472">Membrane</keyword>
<keyword evidence="1" id="KW-0812">Transmembrane</keyword>
<sequence length="83" mass="9139">MKILDSLLNVVLAGLVFGVGLPVIYVLALRMWDRADHVDSVIARRGTLAMAWTGFALVGIMVLVAILWITRKSLSHYLGITVF</sequence>
<evidence type="ECO:0000256" key="1">
    <source>
        <dbReference type="SAM" id="Phobius"/>
    </source>
</evidence>
<protein>
    <submittedName>
        <fullName evidence="2">Uncharacterized protein</fullName>
    </submittedName>
</protein>
<dbReference type="RefSeq" id="WP_141928046.1">
    <property type="nucleotide sequence ID" value="NZ_BAABCI010000034.1"/>
</dbReference>
<feature type="transmembrane region" description="Helical" evidence="1">
    <location>
        <begin position="48"/>
        <end position="69"/>
    </location>
</feature>
<dbReference type="AlphaFoldDB" id="A0A542EFN2"/>
<keyword evidence="1" id="KW-1133">Transmembrane helix</keyword>
<evidence type="ECO:0000313" key="3">
    <source>
        <dbReference type="Proteomes" id="UP000320806"/>
    </source>
</evidence>
<proteinExistence type="predicted"/>
<evidence type="ECO:0000313" key="2">
    <source>
        <dbReference type="EMBL" id="TQJ14151.1"/>
    </source>
</evidence>
<dbReference type="EMBL" id="VFMO01000001">
    <property type="protein sequence ID" value="TQJ14151.1"/>
    <property type="molecule type" value="Genomic_DNA"/>
</dbReference>
<organism evidence="2 3">
    <name type="scientific">Yimella lutea</name>
    <dbReference type="NCBI Taxonomy" id="587872"/>
    <lineage>
        <taxon>Bacteria</taxon>
        <taxon>Bacillati</taxon>
        <taxon>Actinomycetota</taxon>
        <taxon>Actinomycetes</taxon>
        <taxon>Micrococcales</taxon>
        <taxon>Dermacoccaceae</taxon>
        <taxon>Yimella</taxon>
    </lineage>
</organism>
<name>A0A542EFN2_9MICO</name>
<reference evidence="2 3" key="1">
    <citation type="submission" date="2019-06" db="EMBL/GenBank/DDBJ databases">
        <title>Sequencing the genomes of 1000 actinobacteria strains.</title>
        <authorList>
            <person name="Klenk H.-P."/>
        </authorList>
    </citation>
    <scope>NUCLEOTIDE SEQUENCE [LARGE SCALE GENOMIC DNA]</scope>
    <source>
        <strain evidence="2 3">DSM 19828</strain>
    </source>
</reference>
<keyword evidence="3" id="KW-1185">Reference proteome</keyword>
<comment type="caution">
    <text evidence="2">The sequence shown here is derived from an EMBL/GenBank/DDBJ whole genome shotgun (WGS) entry which is preliminary data.</text>
</comment>
<gene>
    <name evidence="2" type="ORF">FB459_1598</name>
</gene>
<dbReference type="Proteomes" id="UP000320806">
    <property type="component" value="Unassembled WGS sequence"/>
</dbReference>
<accession>A0A542EFN2</accession>
<dbReference type="OrthoDB" id="4881303at2"/>